<name>A0ABS6AYQ6_9NOCA</name>
<dbReference type="Pfam" id="PF01557">
    <property type="entry name" value="FAA_hydrolase"/>
    <property type="match status" value="1"/>
</dbReference>
<dbReference type="EMBL" id="JAHKNI010000005">
    <property type="protein sequence ID" value="MBU3063185.1"/>
    <property type="molecule type" value="Genomic_DNA"/>
</dbReference>
<sequence length="332" mass="36134">MQAATDSEPPSPWLLAGQLAMPLREWAGDLPFAFATSVHELIARWPEHRRELHALTSAYSTRAAIAEFGIDFRTLRPQTPVQPRQVFCTIGNYRRQVAEAAADAGDPAGAEQRRAAALRALDRRHTPYICLTSSERVTAPVGTLTLPPQADTLDWEVEIAVVLGATAHNLSPADVPHVIAGYCVANDLTLRSSVFRDDVPVMGTDWIQSKGMPDSLPLGPWFVPAWQVPDPARLRLQLRVNGTLMQDDEATDMVFGIDQQIAYLSQHTRLRPGDVVCTGSPAGFGAHHGRFLHAGDVVTAHISGLGEQVHCIEQTPAGQPPATTRTSTKEQL</sequence>
<evidence type="ECO:0000259" key="3">
    <source>
        <dbReference type="Pfam" id="PF01557"/>
    </source>
</evidence>
<dbReference type="InterPro" id="IPR036663">
    <property type="entry name" value="Fumarylacetoacetase_C_sf"/>
</dbReference>
<dbReference type="SUPFAM" id="SSF56529">
    <property type="entry name" value="FAH"/>
    <property type="match status" value="1"/>
</dbReference>
<gene>
    <name evidence="4" type="ORF">KO481_16820</name>
</gene>
<evidence type="ECO:0000256" key="1">
    <source>
        <dbReference type="ARBA" id="ARBA00010211"/>
    </source>
</evidence>
<evidence type="ECO:0000256" key="2">
    <source>
        <dbReference type="ARBA" id="ARBA00022723"/>
    </source>
</evidence>
<proteinExistence type="inferred from homology"/>
<dbReference type="Proteomes" id="UP000733379">
    <property type="component" value="Unassembled WGS sequence"/>
</dbReference>
<dbReference type="PANTHER" id="PTHR42796">
    <property type="entry name" value="FUMARYLACETOACETATE HYDROLASE DOMAIN-CONTAINING PROTEIN 2A-RELATED"/>
    <property type="match status" value="1"/>
</dbReference>
<dbReference type="Gene3D" id="3.90.850.10">
    <property type="entry name" value="Fumarylacetoacetase-like, C-terminal domain"/>
    <property type="match status" value="1"/>
</dbReference>
<evidence type="ECO:0000313" key="4">
    <source>
        <dbReference type="EMBL" id="MBU3063185.1"/>
    </source>
</evidence>
<dbReference type="InterPro" id="IPR051121">
    <property type="entry name" value="FAH"/>
</dbReference>
<comment type="caution">
    <text evidence="4">The sequence shown here is derived from an EMBL/GenBank/DDBJ whole genome shotgun (WGS) entry which is preliminary data.</text>
</comment>
<keyword evidence="5" id="KW-1185">Reference proteome</keyword>
<dbReference type="PANTHER" id="PTHR42796:SF4">
    <property type="entry name" value="FUMARYLACETOACETATE HYDROLASE DOMAIN-CONTAINING PROTEIN 2A"/>
    <property type="match status" value="1"/>
</dbReference>
<dbReference type="GO" id="GO:0016787">
    <property type="term" value="F:hydrolase activity"/>
    <property type="evidence" value="ECO:0007669"/>
    <property type="project" value="UniProtKB-KW"/>
</dbReference>
<accession>A0ABS6AYQ6</accession>
<evidence type="ECO:0000313" key="5">
    <source>
        <dbReference type="Proteomes" id="UP000733379"/>
    </source>
</evidence>
<comment type="similarity">
    <text evidence="1">Belongs to the FAH family.</text>
</comment>
<feature type="domain" description="Fumarylacetoacetase-like C-terminal" evidence="3">
    <location>
        <begin position="86"/>
        <end position="311"/>
    </location>
</feature>
<protein>
    <submittedName>
        <fullName evidence="4">Fumarylacetoacetate hydrolase family protein</fullName>
    </submittedName>
</protein>
<keyword evidence="2" id="KW-0479">Metal-binding</keyword>
<keyword evidence="4" id="KW-0378">Hydrolase</keyword>
<reference evidence="4 5" key="1">
    <citation type="submission" date="2021-06" db="EMBL/GenBank/DDBJ databases">
        <title>Actinomycetes sequencing.</title>
        <authorList>
            <person name="Shan Q."/>
        </authorList>
    </citation>
    <scope>NUCLEOTIDE SEQUENCE [LARGE SCALE GENOMIC DNA]</scope>
    <source>
        <strain evidence="4 5">NEAU-G5</strain>
    </source>
</reference>
<dbReference type="InterPro" id="IPR011234">
    <property type="entry name" value="Fumarylacetoacetase-like_C"/>
</dbReference>
<organism evidence="4 5">
    <name type="scientific">Nocardia albiluteola</name>
    <dbReference type="NCBI Taxonomy" id="2842303"/>
    <lineage>
        <taxon>Bacteria</taxon>
        <taxon>Bacillati</taxon>
        <taxon>Actinomycetota</taxon>
        <taxon>Actinomycetes</taxon>
        <taxon>Mycobacteriales</taxon>
        <taxon>Nocardiaceae</taxon>
        <taxon>Nocardia</taxon>
    </lineage>
</organism>